<evidence type="ECO:0000313" key="1">
    <source>
        <dbReference type="EMBL" id="AHG89156.1"/>
    </source>
</evidence>
<dbReference type="AlphaFoldDB" id="W0REB4"/>
<proteinExistence type="predicted"/>
<reference evidence="1 2" key="1">
    <citation type="journal article" date="2014" name="Genome Announc.">
        <title>Genome Sequence and Methylome of Soil Bacterium Gemmatirosa kalamazoonensis KBS708T, a Member of the Rarely Cultivated Gemmatimonadetes Phylum.</title>
        <authorList>
            <person name="Debruyn J.M."/>
            <person name="Radosevich M."/>
            <person name="Wommack K.E."/>
            <person name="Polson S.W."/>
            <person name="Hauser L.J."/>
            <person name="Fawaz M.N."/>
            <person name="Korlach J."/>
            <person name="Tsai Y.C."/>
        </authorList>
    </citation>
    <scope>NUCLEOTIDE SEQUENCE [LARGE SCALE GENOMIC DNA]</scope>
    <source>
        <strain evidence="1 2">KBS708</strain>
    </source>
</reference>
<keyword evidence="2" id="KW-1185">Reference proteome</keyword>
<name>W0REB4_9BACT</name>
<dbReference type="HOGENOM" id="CLU_1341646_0_0_0"/>
<accession>W0REB4</accession>
<dbReference type="KEGG" id="gba:J421_1619"/>
<sequence length="204" mass="21737">MARATPAVSAADVQLADVATRLGTTVRQLRNTKVKAISDAQRARLLGVSAGTLTAVRTPIVLSPAKPIKGTDQYILIFSSIMVDPTWPTGVGQALFSSGYPGVVDQGVQVAFPRVKKGKNHLVEFYVSLNSNVAYKFRVFTFPLGDFQDVTIQGPKPNTIITAIAPPVDQISGALQLGASIQQRNSVQDDAGWSFQSVQVNVVG</sequence>
<organism evidence="1 2">
    <name type="scientific">Gemmatirosa kalamazoonensis</name>
    <dbReference type="NCBI Taxonomy" id="861299"/>
    <lineage>
        <taxon>Bacteria</taxon>
        <taxon>Pseudomonadati</taxon>
        <taxon>Gemmatimonadota</taxon>
        <taxon>Gemmatimonadia</taxon>
        <taxon>Gemmatimonadales</taxon>
        <taxon>Gemmatimonadaceae</taxon>
        <taxon>Gemmatirosa</taxon>
    </lineage>
</organism>
<gene>
    <name evidence="1" type="ORF">J421_1619</name>
</gene>
<protein>
    <submittedName>
        <fullName evidence="1">Uncharacterized protein</fullName>
    </submittedName>
</protein>
<dbReference type="RefSeq" id="WP_025410671.1">
    <property type="nucleotide sequence ID" value="NZ_CP007128.1"/>
</dbReference>
<dbReference type="EMBL" id="CP007128">
    <property type="protein sequence ID" value="AHG89156.1"/>
    <property type="molecule type" value="Genomic_DNA"/>
</dbReference>
<dbReference type="InParanoid" id="W0REB4"/>
<dbReference type="Proteomes" id="UP000019151">
    <property type="component" value="Chromosome"/>
</dbReference>
<evidence type="ECO:0000313" key="2">
    <source>
        <dbReference type="Proteomes" id="UP000019151"/>
    </source>
</evidence>